<evidence type="ECO:0000313" key="2">
    <source>
        <dbReference type="Proteomes" id="UP001186974"/>
    </source>
</evidence>
<organism evidence="1 2">
    <name type="scientific">Coniosporium uncinatum</name>
    <dbReference type="NCBI Taxonomy" id="93489"/>
    <lineage>
        <taxon>Eukaryota</taxon>
        <taxon>Fungi</taxon>
        <taxon>Dikarya</taxon>
        <taxon>Ascomycota</taxon>
        <taxon>Pezizomycotina</taxon>
        <taxon>Dothideomycetes</taxon>
        <taxon>Dothideomycetes incertae sedis</taxon>
        <taxon>Coniosporium</taxon>
    </lineage>
</organism>
<dbReference type="Proteomes" id="UP001186974">
    <property type="component" value="Unassembled WGS sequence"/>
</dbReference>
<name>A0ACC3D116_9PEZI</name>
<comment type="caution">
    <text evidence="1">The sequence shown here is derived from an EMBL/GenBank/DDBJ whole genome shotgun (WGS) entry which is preliminary data.</text>
</comment>
<reference evidence="1" key="1">
    <citation type="submission" date="2024-09" db="EMBL/GenBank/DDBJ databases">
        <title>Black Yeasts Isolated from many extreme environments.</title>
        <authorList>
            <person name="Coleine C."/>
            <person name="Stajich J.E."/>
            <person name="Selbmann L."/>
        </authorList>
    </citation>
    <scope>NUCLEOTIDE SEQUENCE</scope>
    <source>
        <strain evidence="1">CCFEE 5737</strain>
    </source>
</reference>
<accession>A0ACC3D116</accession>
<proteinExistence type="predicted"/>
<gene>
    <name evidence="1" type="ORF">LTS18_009036</name>
</gene>
<evidence type="ECO:0000313" key="1">
    <source>
        <dbReference type="EMBL" id="KAK3060223.1"/>
    </source>
</evidence>
<dbReference type="EMBL" id="JAWDJW010008749">
    <property type="protein sequence ID" value="KAK3060223.1"/>
    <property type="molecule type" value="Genomic_DNA"/>
</dbReference>
<keyword evidence="2" id="KW-1185">Reference proteome</keyword>
<feature type="non-terminal residue" evidence="1">
    <location>
        <position position="210"/>
    </location>
</feature>
<sequence>MDDNLAESVPVTGLTSQSNAADNQSHAPHTNNSLGQATNTTLNPAAASFLPALSTMIPPVLASTSSQRGRQRFASIRTRYGRNRMEGSNPRVDDPTSSSLRNESLAAAKSERDNPGFTLVEETGRMRRASDTLPSRDLLQAATTAVARSLQAGTDSFKVKDRSSAEDSPATLSFTIRAPRNRPRIVYTDGMPLEYDDADLARHAGNTSTK</sequence>
<protein>
    <submittedName>
        <fullName evidence="1">Uncharacterized protein</fullName>
    </submittedName>
</protein>